<evidence type="ECO:0000313" key="1">
    <source>
        <dbReference type="EMBL" id="MBE7525617.1"/>
    </source>
</evidence>
<dbReference type="Proteomes" id="UP000710385">
    <property type="component" value="Unassembled WGS sequence"/>
</dbReference>
<reference evidence="1" key="1">
    <citation type="submission" date="2020-05" db="EMBL/GenBank/DDBJ databases">
        <title>High-Quality Genomes of Partial-Nitritation/Anammox System by Hierarchical Clustering Based Hybrid Assembly.</title>
        <authorList>
            <person name="Liu L."/>
            <person name="Wang Y."/>
            <person name="Che Y."/>
            <person name="Chen Y."/>
            <person name="Xia Y."/>
            <person name="Luo R."/>
            <person name="Cheng S.H."/>
            <person name="Zheng C."/>
            <person name="Zhang T."/>
        </authorList>
    </citation>
    <scope>NUCLEOTIDE SEQUENCE</scope>
    <source>
        <strain evidence="1">H1_PAT1</strain>
    </source>
</reference>
<accession>A0A928TSM6</accession>
<evidence type="ECO:0000313" key="2">
    <source>
        <dbReference type="Proteomes" id="UP000710385"/>
    </source>
</evidence>
<organism evidence="1 2">
    <name type="scientific">candidate division WWE3 bacterium</name>
    <dbReference type="NCBI Taxonomy" id="2053526"/>
    <lineage>
        <taxon>Bacteria</taxon>
        <taxon>Katanobacteria</taxon>
    </lineage>
</organism>
<name>A0A928TSM6_UNCKA</name>
<gene>
    <name evidence="1" type="ORF">HS096_04510</name>
</gene>
<proteinExistence type="predicted"/>
<comment type="caution">
    <text evidence="1">The sequence shown here is derived from an EMBL/GenBank/DDBJ whole genome shotgun (WGS) entry which is preliminary data.</text>
</comment>
<dbReference type="AlphaFoldDB" id="A0A928TSM6"/>
<sequence>MAKRKTIAVLRVAELTMTSPPPREQAVCVGMVKAVNGKTHIYSTGILEFAVRRYSTYVLSSRTRIAPFDKWWAMQIPDDHVVLTDDHSVGEEEFFKLLPWHELYRRLRLPWPGHLNLTRVLANLRMHGILLGDEVRTNMSLQGNPFREDL</sequence>
<protein>
    <submittedName>
        <fullName evidence="1">Uncharacterized protein</fullName>
    </submittedName>
</protein>
<dbReference type="EMBL" id="JABTTY010000001">
    <property type="protein sequence ID" value="MBE7525617.1"/>
    <property type="molecule type" value="Genomic_DNA"/>
</dbReference>